<dbReference type="SUPFAM" id="SSF81383">
    <property type="entry name" value="F-box domain"/>
    <property type="match status" value="1"/>
</dbReference>
<reference evidence="4" key="1">
    <citation type="submission" date="2021-01" db="EMBL/GenBank/DDBJ databases">
        <authorList>
            <person name="Corre E."/>
            <person name="Pelletier E."/>
            <person name="Niang G."/>
            <person name="Scheremetjew M."/>
            <person name="Finn R."/>
            <person name="Kale V."/>
            <person name="Holt S."/>
            <person name="Cochrane G."/>
            <person name="Meng A."/>
            <person name="Brown T."/>
            <person name="Cohen L."/>
        </authorList>
    </citation>
    <scope>NUCLEOTIDE SEQUENCE</scope>
    <source>
        <strain evidence="4">CCMP219</strain>
    </source>
</reference>
<sequence>MIALPHFVPMTPAASLGSSLSGSVQELPIMELGSPGSPASPAPGAQKPGGTAATADGAHNGAGSDDALLHPPFGRSASAPQPCAPADELPDLPDDVLMDVLGRLDGNNRHAVHGTSRRLHNLAHSTFSTIMVPVPHVRSSAAPTREQAATLAAMSAVVAMLPPPDRDEVDVDGDSVAAPGAAAAAAAGGSGSCGGGAPPRRTSLHLFLSSVVAKAPGGKLAVESLRVRPALADVAACQIGYGAMAALGGAARTLRKLSLPAVDRGTAAALRLLPPTLTQLSVTLCDSCVLDEVLALTQLTHLTLSTRKGLLYLMVSQRQVAALAGIAGLQSLSLNRVLLHDCRVTWQPLASLTQLTELQVSSPFSPERLQQLPTSLHTLQAPCFTGGLDAGGGAVAAHLPPSFRLSTLRCRQALSEGELAVLSRLATLTTLQCDSMVLSDAAVAAAYAGLARLATLAAGAGAEAGRQAGQLVARATGLPVLRSVKCLRMTGVHSFNGLLGAVFPRLETLQVASVTVPRALPGGSSCGAAPVALPSLRRLAWPSCRVLPAMLAGCPQLEALVVTEINCLQRLEELLHMQPPAAPPTSAPATPPTSTSPGDAAASAAHDQFVRRTTSGSLPVGIWWPPKLCDLTLGFCSSLRFRPKQVAGAMAAAPDAFAAAIVSLSLRDASRGDGGGDDGPYTAGRLVDDAVLAAAVRRMRCVEALTVTDCGALTASGLAAALGAAPARLASVTVAGCPKVPRAKAERIPCALGRPMLDIRWREVGAV</sequence>
<dbReference type="AlphaFoldDB" id="A0A7R9YUC8"/>
<evidence type="ECO:0000259" key="3">
    <source>
        <dbReference type="PROSITE" id="PS50181"/>
    </source>
</evidence>
<protein>
    <recommendedName>
        <fullName evidence="3">F-box domain-containing protein</fullName>
    </recommendedName>
</protein>
<dbReference type="GO" id="GO:0005930">
    <property type="term" value="C:axoneme"/>
    <property type="evidence" value="ECO:0007669"/>
    <property type="project" value="UniProtKB-SubCell"/>
</dbReference>
<evidence type="ECO:0000256" key="1">
    <source>
        <dbReference type="ARBA" id="ARBA00004430"/>
    </source>
</evidence>
<evidence type="ECO:0000313" key="4">
    <source>
        <dbReference type="EMBL" id="CAD8287107.1"/>
    </source>
</evidence>
<dbReference type="InterPro" id="IPR036047">
    <property type="entry name" value="F-box-like_dom_sf"/>
</dbReference>
<dbReference type="PROSITE" id="PS50181">
    <property type="entry name" value="FBOX"/>
    <property type="match status" value="1"/>
</dbReference>
<feature type="compositionally biased region" description="Low complexity" evidence="2">
    <location>
        <begin position="592"/>
        <end position="605"/>
    </location>
</feature>
<comment type="subcellular location">
    <subcellularLocation>
        <location evidence="1">Cytoplasm</location>
        <location evidence="1">Cytoskeleton</location>
        <location evidence="1">Cilium axoneme</location>
    </subcellularLocation>
</comment>
<feature type="compositionally biased region" description="Low complexity" evidence="2">
    <location>
        <begin position="33"/>
        <end position="50"/>
    </location>
</feature>
<gene>
    <name evidence="4" type="ORF">CEUR00632_LOCUS7145</name>
</gene>
<feature type="domain" description="F-box" evidence="3">
    <location>
        <begin position="86"/>
        <end position="130"/>
    </location>
</feature>
<dbReference type="EMBL" id="HBEC01015379">
    <property type="protein sequence ID" value="CAD8287107.1"/>
    <property type="molecule type" value="Transcribed_RNA"/>
</dbReference>
<feature type="region of interest" description="Disordered" evidence="2">
    <location>
        <begin position="578"/>
        <end position="606"/>
    </location>
</feature>
<evidence type="ECO:0000256" key="2">
    <source>
        <dbReference type="SAM" id="MobiDB-lite"/>
    </source>
</evidence>
<organism evidence="4">
    <name type="scientific">Chlamydomonas euryale</name>
    <dbReference type="NCBI Taxonomy" id="1486919"/>
    <lineage>
        <taxon>Eukaryota</taxon>
        <taxon>Viridiplantae</taxon>
        <taxon>Chlorophyta</taxon>
        <taxon>core chlorophytes</taxon>
        <taxon>Chlorophyceae</taxon>
        <taxon>CS clade</taxon>
        <taxon>Chlamydomonadales</taxon>
        <taxon>Chlamydomonadaceae</taxon>
        <taxon>Chlamydomonas</taxon>
    </lineage>
</organism>
<proteinExistence type="predicted"/>
<accession>A0A7R9YUC8</accession>
<dbReference type="Gene3D" id="3.80.10.10">
    <property type="entry name" value="Ribonuclease Inhibitor"/>
    <property type="match status" value="1"/>
</dbReference>
<dbReference type="InterPro" id="IPR001810">
    <property type="entry name" value="F-box_dom"/>
</dbReference>
<dbReference type="SUPFAM" id="SSF52058">
    <property type="entry name" value="L domain-like"/>
    <property type="match status" value="1"/>
</dbReference>
<name>A0A7R9YUC8_9CHLO</name>
<dbReference type="InterPro" id="IPR032675">
    <property type="entry name" value="LRR_dom_sf"/>
</dbReference>
<feature type="compositionally biased region" description="Pro residues" evidence="2">
    <location>
        <begin position="580"/>
        <end position="591"/>
    </location>
</feature>
<feature type="region of interest" description="Disordered" evidence="2">
    <location>
        <begin position="29"/>
        <end position="91"/>
    </location>
</feature>